<dbReference type="SUPFAM" id="SSF55846">
    <property type="entry name" value="N-acetylmuramoyl-L-alanine amidase-like"/>
    <property type="match status" value="1"/>
</dbReference>
<dbReference type="InterPro" id="IPR036365">
    <property type="entry name" value="PGBD-like_sf"/>
</dbReference>
<dbReference type="Gene3D" id="1.10.101.10">
    <property type="entry name" value="PGBD-like superfamily/PGBD"/>
    <property type="match status" value="1"/>
</dbReference>
<dbReference type="AlphaFoldDB" id="V4R5W2"/>
<dbReference type="InterPro" id="IPR036505">
    <property type="entry name" value="Amidase/PGRP_sf"/>
</dbReference>
<feature type="domain" description="N-acetylmuramoyl-L-alanine amidase" evidence="6">
    <location>
        <begin position="6"/>
        <end position="144"/>
    </location>
</feature>
<keyword evidence="5" id="KW-0961">Cell wall biogenesis/degradation</keyword>
<dbReference type="SMART" id="SM00644">
    <property type="entry name" value="Ami_2"/>
    <property type="match status" value="1"/>
</dbReference>
<sequence>MTFTDAPSPNHDERGGCPVDILLLHYTGMPDAEDAVARLRDPVAKVSSHWFVHEDGRVLRLVPEERRAWHAGVAFWAGARDINARSVGIEIQNPGHEWGYRSFPDVQIAAVIDLCREILERHPIPPERVLAHSDVAPARKEDPGELFPWRLMGEAGVGLWCEPCPAEGEGRRPLASGEAEALRAGLVRLGYEPKRAAEAPVISAFQRHWRPERCDGIADLSTLLTLERLLQHLR</sequence>
<dbReference type="InterPro" id="IPR002502">
    <property type="entry name" value="Amidase_domain"/>
</dbReference>
<dbReference type="SUPFAM" id="SSF47090">
    <property type="entry name" value="PGBD-like"/>
    <property type="match status" value="1"/>
</dbReference>
<dbReference type="GO" id="GO:0071555">
    <property type="term" value="P:cell wall organization"/>
    <property type="evidence" value="ECO:0007669"/>
    <property type="project" value="UniProtKB-KW"/>
</dbReference>
<dbReference type="InterPro" id="IPR051206">
    <property type="entry name" value="NAMLAA_amidase_2"/>
</dbReference>
<keyword evidence="8" id="KW-1185">Reference proteome</keyword>
<keyword evidence="4 7" id="KW-0378">Hydrolase</keyword>
<evidence type="ECO:0000256" key="4">
    <source>
        <dbReference type="ARBA" id="ARBA00022801"/>
    </source>
</evidence>
<dbReference type="CDD" id="cd06583">
    <property type="entry name" value="PGRP"/>
    <property type="match status" value="1"/>
</dbReference>
<protein>
    <recommendedName>
        <fullName evidence="3">N-acetylmuramoyl-L-alanine amidase</fullName>
        <ecNumber evidence="3">3.5.1.28</ecNumber>
    </recommendedName>
</protein>
<dbReference type="eggNOG" id="COG3023">
    <property type="taxonomic scope" value="Bacteria"/>
</dbReference>
<dbReference type="Proteomes" id="UP000017819">
    <property type="component" value="Unassembled WGS sequence"/>
</dbReference>
<evidence type="ECO:0000259" key="6">
    <source>
        <dbReference type="SMART" id="SM00644"/>
    </source>
</evidence>
<organism evidence="7 8">
    <name type="scientific">Lutibaculum baratangense AMV1</name>
    <dbReference type="NCBI Taxonomy" id="631454"/>
    <lineage>
        <taxon>Bacteria</taxon>
        <taxon>Pseudomonadati</taxon>
        <taxon>Pseudomonadota</taxon>
        <taxon>Alphaproteobacteria</taxon>
        <taxon>Hyphomicrobiales</taxon>
        <taxon>Tepidamorphaceae</taxon>
        <taxon>Lutibaculum</taxon>
    </lineage>
</organism>
<proteinExistence type="inferred from homology"/>
<evidence type="ECO:0000256" key="3">
    <source>
        <dbReference type="ARBA" id="ARBA00011901"/>
    </source>
</evidence>
<dbReference type="Pfam" id="PF01510">
    <property type="entry name" value="Amidase_2"/>
    <property type="match status" value="1"/>
</dbReference>
<dbReference type="GO" id="GO:0008745">
    <property type="term" value="F:N-acetylmuramoyl-L-alanine amidase activity"/>
    <property type="evidence" value="ECO:0007669"/>
    <property type="project" value="UniProtKB-EC"/>
</dbReference>
<dbReference type="RefSeq" id="WP_023430478.1">
    <property type="nucleotide sequence ID" value="NZ_AWXZ01000007.1"/>
</dbReference>
<dbReference type="EC" id="3.5.1.28" evidence="3"/>
<dbReference type="PANTHER" id="PTHR30417:SF1">
    <property type="entry name" value="N-ACETYLMURAMOYL-L-ALANINE AMIDASE AMID"/>
    <property type="match status" value="1"/>
</dbReference>
<gene>
    <name evidence="7" type="ORF">N177_0321</name>
</gene>
<dbReference type="GO" id="GO:0009253">
    <property type="term" value="P:peptidoglycan catabolic process"/>
    <property type="evidence" value="ECO:0007669"/>
    <property type="project" value="InterPro"/>
</dbReference>
<dbReference type="GO" id="GO:0019867">
    <property type="term" value="C:outer membrane"/>
    <property type="evidence" value="ECO:0007669"/>
    <property type="project" value="TreeGrafter"/>
</dbReference>
<dbReference type="EMBL" id="AWXZ01000007">
    <property type="protein sequence ID" value="ESR27342.1"/>
    <property type="molecule type" value="Genomic_DNA"/>
</dbReference>
<dbReference type="InterPro" id="IPR036366">
    <property type="entry name" value="PGBDSf"/>
</dbReference>
<evidence type="ECO:0000313" key="7">
    <source>
        <dbReference type="EMBL" id="ESR27342.1"/>
    </source>
</evidence>
<evidence type="ECO:0000313" key="8">
    <source>
        <dbReference type="Proteomes" id="UP000017819"/>
    </source>
</evidence>
<dbReference type="PATRIC" id="fig|631454.5.peg.319"/>
<evidence type="ECO:0000256" key="5">
    <source>
        <dbReference type="ARBA" id="ARBA00023316"/>
    </source>
</evidence>
<comment type="similarity">
    <text evidence="2">Belongs to the N-acetylmuramoyl-L-alanine amidase 2 family.</text>
</comment>
<reference evidence="7 8" key="1">
    <citation type="journal article" date="2014" name="Genome Announc.">
        <title>Draft Genome Sequence of Lutibaculum baratangense Strain AMV1T, Isolated from a Mud Volcano in Andamans, India.</title>
        <authorList>
            <person name="Singh A."/>
            <person name="Sreenivas A."/>
            <person name="Sathyanarayana Reddy G."/>
            <person name="Pinnaka A.K."/>
            <person name="Shivaji S."/>
        </authorList>
    </citation>
    <scope>NUCLEOTIDE SEQUENCE [LARGE SCALE GENOMIC DNA]</scope>
    <source>
        <strain evidence="7 8">AMV1</strain>
    </source>
</reference>
<dbReference type="STRING" id="631454.N177_0321"/>
<evidence type="ECO:0000256" key="2">
    <source>
        <dbReference type="ARBA" id="ARBA00007553"/>
    </source>
</evidence>
<dbReference type="Gene3D" id="3.40.80.10">
    <property type="entry name" value="Peptidoglycan recognition protein-like"/>
    <property type="match status" value="1"/>
</dbReference>
<dbReference type="PANTHER" id="PTHR30417">
    <property type="entry name" value="N-ACETYLMURAMOYL-L-ALANINE AMIDASE AMID"/>
    <property type="match status" value="1"/>
</dbReference>
<comment type="catalytic activity">
    <reaction evidence="1">
        <text>Hydrolyzes the link between N-acetylmuramoyl residues and L-amino acid residues in certain cell-wall glycopeptides.</text>
        <dbReference type="EC" id="3.5.1.28"/>
    </reaction>
</comment>
<accession>V4R5W2</accession>
<dbReference type="GO" id="GO:0009254">
    <property type="term" value="P:peptidoglycan turnover"/>
    <property type="evidence" value="ECO:0007669"/>
    <property type="project" value="TreeGrafter"/>
</dbReference>
<name>V4R5W2_9HYPH</name>
<comment type="caution">
    <text evidence="7">The sequence shown here is derived from an EMBL/GenBank/DDBJ whole genome shotgun (WGS) entry which is preliminary data.</text>
</comment>
<evidence type="ECO:0000256" key="1">
    <source>
        <dbReference type="ARBA" id="ARBA00001561"/>
    </source>
</evidence>